<sequence>MMMIMRMSWWRRKRTRLVFLILCSPFLIPILCFTFPWLCIIHLCCKQENQGEGRLLQRYLEDQLDLVVRSLYYDCVNGAPADDQEDDDVRFSCVVDVTVTDPPEIVTNHYHQSQ</sequence>
<evidence type="ECO:0000313" key="2">
    <source>
        <dbReference type="Proteomes" id="UP001202328"/>
    </source>
</evidence>
<dbReference type="EMBL" id="JAJJMB010007130">
    <property type="protein sequence ID" value="KAI3931781.1"/>
    <property type="molecule type" value="Genomic_DNA"/>
</dbReference>
<comment type="caution">
    <text evidence="1">The sequence shown here is derived from an EMBL/GenBank/DDBJ whole genome shotgun (WGS) entry which is preliminary data.</text>
</comment>
<dbReference type="PANTHER" id="PTHR36322">
    <property type="entry name" value="TRANSMEMBRANE PROTEIN"/>
    <property type="match status" value="1"/>
</dbReference>
<keyword evidence="2" id="KW-1185">Reference proteome</keyword>
<name>A0AAD4T1I3_9MAGN</name>
<protein>
    <submittedName>
        <fullName evidence="1">Uncharacterized protein</fullName>
    </submittedName>
</protein>
<evidence type="ECO:0000313" key="1">
    <source>
        <dbReference type="EMBL" id="KAI3931781.1"/>
    </source>
</evidence>
<dbReference type="Proteomes" id="UP001202328">
    <property type="component" value="Unassembled WGS sequence"/>
</dbReference>
<dbReference type="AlphaFoldDB" id="A0AAD4T1I3"/>
<organism evidence="1 2">
    <name type="scientific">Papaver atlanticum</name>
    <dbReference type="NCBI Taxonomy" id="357466"/>
    <lineage>
        <taxon>Eukaryota</taxon>
        <taxon>Viridiplantae</taxon>
        <taxon>Streptophyta</taxon>
        <taxon>Embryophyta</taxon>
        <taxon>Tracheophyta</taxon>
        <taxon>Spermatophyta</taxon>
        <taxon>Magnoliopsida</taxon>
        <taxon>Ranunculales</taxon>
        <taxon>Papaveraceae</taxon>
        <taxon>Papaveroideae</taxon>
        <taxon>Papaver</taxon>
    </lineage>
</organism>
<dbReference type="PANTHER" id="PTHR36322:SF3">
    <property type="entry name" value="TRANSMEMBRANE PROTEIN"/>
    <property type="match status" value="1"/>
</dbReference>
<proteinExistence type="predicted"/>
<accession>A0AAD4T1I3</accession>
<reference evidence="1" key="1">
    <citation type="submission" date="2022-04" db="EMBL/GenBank/DDBJ databases">
        <title>A functionally conserved STORR gene fusion in Papaver species that diverged 16.8 million years ago.</title>
        <authorList>
            <person name="Catania T."/>
        </authorList>
    </citation>
    <scope>NUCLEOTIDE SEQUENCE</scope>
    <source>
        <strain evidence="1">S-188037</strain>
    </source>
</reference>
<gene>
    <name evidence="1" type="ORF">MKW98_012191</name>
</gene>